<reference evidence="9" key="1">
    <citation type="submission" date="2013-07" db="EMBL/GenBank/DDBJ databases">
        <title>Midgut Transcriptome Profiling of Anoplphora glabripennis, a Lignocellulose Degrading, Wood-Boring Cerambycid.</title>
        <authorList>
            <person name="Scully E.D."/>
            <person name="Hoover K."/>
            <person name="Carlson J.E."/>
            <person name="Tien M."/>
            <person name="Geib S.M."/>
        </authorList>
    </citation>
    <scope>NUCLEOTIDE SEQUENCE</scope>
</reference>
<evidence type="ECO:0000259" key="8">
    <source>
        <dbReference type="PROSITE" id="PS50250"/>
    </source>
</evidence>
<dbReference type="AlphaFoldDB" id="V5G6V3"/>
<evidence type="ECO:0000256" key="2">
    <source>
        <dbReference type="ARBA" id="ARBA00006207"/>
    </source>
</evidence>
<dbReference type="Pfam" id="PF01399">
    <property type="entry name" value="PCI"/>
    <property type="match status" value="1"/>
</dbReference>
<dbReference type="InterPro" id="IPR000717">
    <property type="entry name" value="PCI_dom"/>
</dbReference>
<evidence type="ECO:0000256" key="7">
    <source>
        <dbReference type="ARBA" id="ARBA00032323"/>
    </source>
</evidence>
<proteinExistence type="inferred from homology"/>
<dbReference type="SMART" id="SM00088">
    <property type="entry name" value="PINT"/>
    <property type="match status" value="1"/>
</dbReference>
<dbReference type="GO" id="GO:0005198">
    <property type="term" value="F:structural molecule activity"/>
    <property type="evidence" value="ECO:0007669"/>
    <property type="project" value="TreeGrafter"/>
</dbReference>
<dbReference type="GO" id="GO:0005634">
    <property type="term" value="C:nucleus"/>
    <property type="evidence" value="ECO:0007669"/>
    <property type="project" value="TreeGrafter"/>
</dbReference>
<dbReference type="InterPro" id="IPR036390">
    <property type="entry name" value="WH_DNA-bd_sf"/>
</dbReference>
<dbReference type="PANTHER" id="PTHR10539:SF0">
    <property type="entry name" value="26S PROTEASOME NON-ATPASE REGULATORY SUBUNIT 13"/>
    <property type="match status" value="1"/>
</dbReference>
<dbReference type="GO" id="GO:0006511">
    <property type="term" value="P:ubiquitin-dependent protein catabolic process"/>
    <property type="evidence" value="ECO:0007669"/>
    <property type="project" value="TreeGrafter"/>
</dbReference>
<feature type="domain" description="PCI" evidence="8">
    <location>
        <begin position="1"/>
        <end position="88"/>
    </location>
</feature>
<organism evidence="9">
    <name type="scientific">Anoplophora glabripennis</name>
    <name type="common">Asian longhorn beetle</name>
    <name type="synonym">Anoplophora nobilis</name>
    <dbReference type="NCBI Taxonomy" id="217634"/>
    <lineage>
        <taxon>Eukaryota</taxon>
        <taxon>Metazoa</taxon>
        <taxon>Ecdysozoa</taxon>
        <taxon>Arthropoda</taxon>
        <taxon>Hexapoda</taxon>
        <taxon>Insecta</taxon>
        <taxon>Pterygota</taxon>
        <taxon>Neoptera</taxon>
        <taxon>Endopterygota</taxon>
        <taxon>Coleoptera</taxon>
        <taxon>Polyphaga</taxon>
        <taxon>Cucujiformia</taxon>
        <taxon>Chrysomeloidea</taxon>
        <taxon>Cerambycidae</taxon>
        <taxon>Lamiinae</taxon>
        <taxon>Lamiini</taxon>
        <taxon>Anoplophora</taxon>
    </lineage>
</organism>
<evidence type="ECO:0000256" key="1">
    <source>
        <dbReference type="ARBA" id="ARBA00002362"/>
    </source>
</evidence>
<name>V5G6V3_ANOGL</name>
<comment type="function">
    <text evidence="1">Component of the 26S proteasome, a multiprotein complex involved in the ATP-dependent degradation of ubiquitinated proteins. This complex plays a key role in the maintenance of protein homeostasis by removing misfolded or damaged proteins, which could impair cellular functions, and by removing proteins whose functions are no longer required. Therefore, the proteasome participates in numerous cellular processes, including cell cycle progression, apoptosis, or DNA damage repair.</text>
</comment>
<evidence type="ECO:0000256" key="4">
    <source>
        <dbReference type="ARBA" id="ARBA00015732"/>
    </source>
</evidence>
<evidence type="ECO:0000313" key="9">
    <source>
        <dbReference type="EMBL" id="JAB65815.1"/>
    </source>
</evidence>
<keyword evidence="9" id="KW-0647">Proteasome</keyword>
<evidence type="ECO:0000256" key="5">
    <source>
        <dbReference type="ARBA" id="ARBA00029749"/>
    </source>
</evidence>
<protein>
    <recommendedName>
        <fullName evidence="4">26S proteasome non-ATPase regulatory subunit 13</fullName>
    </recommendedName>
    <alternativeName>
        <fullName evidence="5">26S proteasome regulatory subunit RPN9</fullName>
    </alternativeName>
    <alternativeName>
        <fullName evidence="7">26S proteasome regulatory subunit S11</fullName>
    </alternativeName>
    <alternativeName>
        <fullName evidence="6">26S proteasome regulatory subunit p40.5</fullName>
    </alternativeName>
</protein>
<comment type="subunit">
    <text evidence="3">Component of the 19S proteasome regulatory particle complex. The 26S proteasome consists of a 20S core particle (CP) and two 19S regulatory subunits (RP). The regulatory particle is made of a lid composed of 9 subunits including PSMD13, a base containing 6 ATPases and few additional components.</text>
</comment>
<gene>
    <name evidence="9" type="primary">PSD13</name>
</gene>
<dbReference type="InterPro" id="IPR035298">
    <property type="entry name" value="PSMD13"/>
</dbReference>
<evidence type="ECO:0000256" key="3">
    <source>
        <dbReference type="ARBA" id="ARBA00011441"/>
    </source>
</evidence>
<accession>V5G6V3</accession>
<dbReference type="SUPFAM" id="SSF46785">
    <property type="entry name" value="Winged helix' DNA-binding domain"/>
    <property type="match status" value="1"/>
</dbReference>
<evidence type="ECO:0000256" key="6">
    <source>
        <dbReference type="ARBA" id="ARBA00031303"/>
    </source>
</evidence>
<dbReference type="EMBL" id="GALX01002651">
    <property type="protein sequence ID" value="JAB65815.1"/>
    <property type="molecule type" value="Transcribed_RNA"/>
</dbReference>
<dbReference type="PROSITE" id="PS50250">
    <property type="entry name" value="PCI"/>
    <property type="match status" value="1"/>
</dbReference>
<dbReference type="GO" id="GO:0005829">
    <property type="term" value="C:cytosol"/>
    <property type="evidence" value="ECO:0007669"/>
    <property type="project" value="TreeGrafter"/>
</dbReference>
<dbReference type="GO" id="GO:0008541">
    <property type="term" value="C:proteasome regulatory particle, lid subcomplex"/>
    <property type="evidence" value="ECO:0007669"/>
    <property type="project" value="TreeGrafter"/>
</dbReference>
<comment type="similarity">
    <text evidence="2">Belongs to the proteasome subunit S11 family.</text>
</comment>
<sequence>MKSQWGTIADLAAQELFLRQKISLLCLMEMTFKRPSHNRQLTFAEIATETKLPINEIELLVMKALAQGLVKGAIDQVASTVNMTWVQPRVLDRSQISGMVDRLNEWCKHVGMMEKLLEEKASEILTL</sequence>
<dbReference type="PANTHER" id="PTHR10539">
    <property type="entry name" value="26S PROTEASOME NON-ATPASE REGULATORY SUBUNIT 13"/>
    <property type="match status" value="1"/>
</dbReference>